<protein>
    <submittedName>
        <fullName evidence="4">Universal stress protein</fullName>
    </submittedName>
</protein>
<comment type="caution">
    <text evidence="4">The sequence shown here is derived from an EMBL/GenBank/DDBJ whole genome shotgun (WGS) entry which is preliminary data.</text>
</comment>
<dbReference type="PRINTS" id="PR01438">
    <property type="entry name" value="UNVRSLSTRESS"/>
</dbReference>
<accession>A0A7C3ZFP9</accession>
<evidence type="ECO:0000256" key="1">
    <source>
        <dbReference type="ARBA" id="ARBA00008791"/>
    </source>
</evidence>
<dbReference type="AlphaFoldDB" id="A0A7C3ZFP9"/>
<dbReference type="Pfam" id="PF00582">
    <property type="entry name" value="Usp"/>
    <property type="match status" value="2"/>
</dbReference>
<comment type="similarity">
    <text evidence="1">Belongs to the universal stress protein A family.</text>
</comment>
<evidence type="ECO:0000259" key="2">
    <source>
        <dbReference type="Pfam" id="PF00582"/>
    </source>
</evidence>
<name>A0A7C3ZFP9_ARCFL</name>
<dbReference type="SUPFAM" id="SSF52402">
    <property type="entry name" value="Adenine nucleotide alpha hydrolases-like"/>
    <property type="match status" value="2"/>
</dbReference>
<reference evidence="4" key="1">
    <citation type="journal article" date="2020" name="mSystems">
        <title>Genome- and Community-Level Interaction Insights into Carbon Utilization and Element Cycling Functions of Hydrothermarchaeota in Hydrothermal Sediment.</title>
        <authorList>
            <person name="Zhou Z."/>
            <person name="Liu Y."/>
            <person name="Xu W."/>
            <person name="Pan J."/>
            <person name="Luo Z.H."/>
            <person name="Li M."/>
        </authorList>
    </citation>
    <scope>NUCLEOTIDE SEQUENCE [LARGE SCALE GENOMIC DNA]</scope>
    <source>
        <strain evidence="4">SpSt-38</strain>
        <strain evidence="3">SpSt-87</strain>
    </source>
</reference>
<gene>
    <name evidence="4" type="ORF">ENR21_00600</name>
    <name evidence="3" type="ORF">ENW66_05905</name>
</gene>
<dbReference type="PANTHER" id="PTHR46268:SF6">
    <property type="entry name" value="UNIVERSAL STRESS PROTEIN UP12"/>
    <property type="match status" value="1"/>
</dbReference>
<dbReference type="InterPro" id="IPR006015">
    <property type="entry name" value="Universal_stress_UspA"/>
</dbReference>
<dbReference type="PANTHER" id="PTHR46268">
    <property type="entry name" value="STRESS RESPONSE PROTEIN NHAX"/>
    <property type="match status" value="1"/>
</dbReference>
<dbReference type="Gene3D" id="3.40.50.620">
    <property type="entry name" value="HUPs"/>
    <property type="match status" value="2"/>
</dbReference>
<evidence type="ECO:0000313" key="4">
    <source>
        <dbReference type="EMBL" id="HGF86968.1"/>
    </source>
</evidence>
<feature type="domain" description="UspA" evidence="2">
    <location>
        <begin position="200"/>
        <end position="269"/>
    </location>
</feature>
<evidence type="ECO:0000313" key="3">
    <source>
        <dbReference type="EMBL" id="HFW32470.1"/>
    </source>
</evidence>
<dbReference type="CDD" id="cd00293">
    <property type="entry name" value="USP-like"/>
    <property type="match status" value="2"/>
</dbReference>
<proteinExistence type="inferred from homology"/>
<dbReference type="InterPro" id="IPR006016">
    <property type="entry name" value="UspA"/>
</dbReference>
<feature type="domain" description="UspA" evidence="2">
    <location>
        <begin position="1"/>
        <end position="141"/>
    </location>
</feature>
<dbReference type="EMBL" id="DTLB01000036">
    <property type="protein sequence ID" value="HFW32470.1"/>
    <property type="molecule type" value="Genomic_DNA"/>
</dbReference>
<sequence length="274" mass="30332">MLQKMLFPTDFSENSLKVLEYLEDFKKVGVEEIGVLFVVNIAKLSTVSGGIDIDHYINDMTKKAEEIIPEVTHKIEDKGIKPEVIRPFPVGDPVIEIIKASEKYDFIAIGSRGASSFKKILLGSISEGVLHDSNVPVYVFKQDTAVGNLFDRILVAYDFSKWADQTLKYAKFVAKKAGGELHIVHVAENEVKTSDLRLMEEIIRAEGIEVHTHVESGTPHKAILAKVEEIKATTVFMGSRGLGGVKAMLLGSTSESVIRRSPVPVFVCKRCDEE</sequence>
<dbReference type="InterPro" id="IPR014729">
    <property type="entry name" value="Rossmann-like_a/b/a_fold"/>
</dbReference>
<organism evidence="4">
    <name type="scientific">Archaeoglobus fulgidus</name>
    <dbReference type="NCBI Taxonomy" id="2234"/>
    <lineage>
        <taxon>Archaea</taxon>
        <taxon>Methanobacteriati</taxon>
        <taxon>Methanobacteriota</taxon>
        <taxon>Archaeoglobi</taxon>
        <taxon>Archaeoglobales</taxon>
        <taxon>Archaeoglobaceae</taxon>
        <taxon>Archaeoglobus</taxon>
    </lineage>
</organism>
<dbReference type="EMBL" id="DSQD01000018">
    <property type="protein sequence ID" value="HGF86968.1"/>
    <property type="molecule type" value="Genomic_DNA"/>
</dbReference>